<protein>
    <submittedName>
        <fullName evidence="1">Uncharacterized protein</fullName>
    </submittedName>
</protein>
<organism evidence="1 2">
    <name type="scientific">Paractinoplanes deccanensis</name>
    <dbReference type="NCBI Taxonomy" id="113561"/>
    <lineage>
        <taxon>Bacteria</taxon>
        <taxon>Bacillati</taxon>
        <taxon>Actinomycetota</taxon>
        <taxon>Actinomycetes</taxon>
        <taxon>Micromonosporales</taxon>
        <taxon>Micromonosporaceae</taxon>
        <taxon>Paractinoplanes</taxon>
    </lineage>
</organism>
<dbReference type="EMBL" id="BOMI01000050">
    <property type="protein sequence ID" value="GID74103.1"/>
    <property type="molecule type" value="Genomic_DNA"/>
</dbReference>
<dbReference type="Proteomes" id="UP000609879">
    <property type="component" value="Unassembled WGS sequence"/>
</dbReference>
<keyword evidence="2" id="KW-1185">Reference proteome</keyword>
<reference evidence="1 2" key="1">
    <citation type="submission" date="2021-01" db="EMBL/GenBank/DDBJ databases">
        <title>Whole genome shotgun sequence of Actinoplanes deccanensis NBRC 13994.</title>
        <authorList>
            <person name="Komaki H."/>
            <person name="Tamura T."/>
        </authorList>
    </citation>
    <scope>NUCLEOTIDE SEQUENCE [LARGE SCALE GENOMIC DNA]</scope>
    <source>
        <strain evidence="1 2">NBRC 13994</strain>
    </source>
</reference>
<comment type="caution">
    <text evidence="1">The sequence shown here is derived from an EMBL/GenBank/DDBJ whole genome shotgun (WGS) entry which is preliminary data.</text>
</comment>
<proteinExistence type="predicted"/>
<evidence type="ECO:0000313" key="2">
    <source>
        <dbReference type="Proteomes" id="UP000609879"/>
    </source>
</evidence>
<accession>A0ABQ3Y2A9</accession>
<evidence type="ECO:0000313" key="1">
    <source>
        <dbReference type="EMBL" id="GID74103.1"/>
    </source>
</evidence>
<gene>
    <name evidence="1" type="ORF">Ade02nite_27440</name>
</gene>
<name>A0ABQ3Y2A9_9ACTN</name>
<sequence length="69" mass="7022">MGSTMPMLMLFGSASASSEELPLQPDANKAMAAAPAAIFHGLFPGMGWVPPSKALTGVCESPATVTQSQ</sequence>